<evidence type="ECO:0000313" key="3">
    <source>
        <dbReference type="Proteomes" id="UP000653454"/>
    </source>
</evidence>
<evidence type="ECO:0000259" key="1">
    <source>
        <dbReference type="Pfam" id="PF03372"/>
    </source>
</evidence>
<organism evidence="2 3">
    <name type="scientific">Plutella xylostella</name>
    <name type="common">Diamondback moth</name>
    <name type="synonym">Plutella maculipennis</name>
    <dbReference type="NCBI Taxonomy" id="51655"/>
    <lineage>
        <taxon>Eukaryota</taxon>
        <taxon>Metazoa</taxon>
        <taxon>Ecdysozoa</taxon>
        <taxon>Arthropoda</taxon>
        <taxon>Hexapoda</taxon>
        <taxon>Insecta</taxon>
        <taxon>Pterygota</taxon>
        <taxon>Neoptera</taxon>
        <taxon>Endopterygota</taxon>
        <taxon>Lepidoptera</taxon>
        <taxon>Glossata</taxon>
        <taxon>Ditrysia</taxon>
        <taxon>Yponomeutoidea</taxon>
        <taxon>Plutellidae</taxon>
        <taxon>Plutella</taxon>
    </lineage>
</organism>
<dbReference type="AlphaFoldDB" id="A0A8S4D7F1"/>
<accession>A0A8S4D7F1</accession>
<gene>
    <name evidence="2" type="ORF">PLXY2_LOCUS1499</name>
</gene>
<comment type="caution">
    <text evidence="2">The sequence shown here is derived from an EMBL/GenBank/DDBJ whole genome shotgun (WGS) entry which is preliminary data.</text>
</comment>
<dbReference type="Proteomes" id="UP000653454">
    <property type="component" value="Unassembled WGS sequence"/>
</dbReference>
<dbReference type="SUPFAM" id="SSF56219">
    <property type="entry name" value="DNase I-like"/>
    <property type="match status" value="1"/>
</dbReference>
<proteinExistence type="predicted"/>
<feature type="domain" description="Endonuclease/exonuclease/phosphatase" evidence="1">
    <location>
        <begin position="10"/>
        <end position="178"/>
    </location>
</feature>
<protein>
    <submittedName>
        <fullName evidence="2">(diamondback moth) hypothetical protein</fullName>
    </submittedName>
</protein>
<keyword evidence="3" id="KW-1185">Reference proteome</keyword>
<dbReference type="InterPro" id="IPR005135">
    <property type="entry name" value="Endo/exonuclease/phosphatase"/>
</dbReference>
<sequence>MINLKVYYQNVRGLRTKTDTFSRNVGLNDYDVIALTETWLYEGIYDEELFDGRYVVWRRDRDYERTQQERGGGVLLAIKRDLIATGLPDWHSPAEDIWVSVTLRCPITKSEYILNICTLYLCTENLGYSFIDQLQNFCNKLESIVTEHDSHKFILLGDYNMSCIKWVVSEDGIEAASLSRPEVCGVAQPELRVRLFGPGYYGRPDLEPSTSLLVDPDLGERALQLRYQSGDLANGFSIVPSVDPKHECSGWSTGSERAINSSGTCLDIREGGSHHPEATLLVSTVAIRCSG</sequence>
<dbReference type="Pfam" id="PF03372">
    <property type="entry name" value="Exo_endo_phos"/>
    <property type="match status" value="1"/>
</dbReference>
<dbReference type="GO" id="GO:0003824">
    <property type="term" value="F:catalytic activity"/>
    <property type="evidence" value="ECO:0007669"/>
    <property type="project" value="InterPro"/>
</dbReference>
<name>A0A8S4D7F1_PLUXY</name>
<dbReference type="InterPro" id="IPR036691">
    <property type="entry name" value="Endo/exonu/phosph_ase_sf"/>
</dbReference>
<dbReference type="Gene3D" id="3.60.10.10">
    <property type="entry name" value="Endonuclease/exonuclease/phosphatase"/>
    <property type="match status" value="1"/>
</dbReference>
<dbReference type="EMBL" id="CAJHNJ030000003">
    <property type="protein sequence ID" value="CAG9094421.1"/>
    <property type="molecule type" value="Genomic_DNA"/>
</dbReference>
<evidence type="ECO:0000313" key="2">
    <source>
        <dbReference type="EMBL" id="CAG9094421.1"/>
    </source>
</evidence>
<reference evidence="2" key="1">
    <citation type="submission" date="2020-11" db="EMBL/GenBank/DDBJ databases">
        <authorList>
            <person name="Whiteford S."/>
        </authorList>
    </citation>
    <scope>NUCLEOTIDE SEQUENCE</scope>
</reference>